<feature type="region of interest" description="Disordered" evidence="5">
    <location>
        <begin position="537"/>
        <end position="587"/>
    </location>
</feature>
<dbReference type="FunFam" id="1.25.40.430:FF:000003">
    <property type="entry name" value="Checkpoint serine/threonine-protein kinase BUB1"/>
    <property type="match status" value="1"/>
</dbReference>
<dbReference type="PROSITE" id="PS51489">
    <property type="entry name" value="BUB1_N"/>
    <property type="match status" value="1"/>
</dbReference>
<feature type="region of interest" description="Disordered" evidence="5">
    <location>
        <begin position="316"/>
        <end position="381"/>
    </location>
</feature>
<dbReference type="Proteomes" id="UP001221413">
    <property type="component" value="Unassembled WGS sequence"/>
</dbReference>
<feature type="compositionally biased region" description="Acidic residues" evidence="5">
    <location>
        <begin position="572"/>
        <end position="587"/>
    </location>
</feature>
<dbReference type="PROSITE" id="PS00108">
    <property type="entry name" value="PROTEIN_KINASE_ST"/>
    <property type="match status" value="1"/>
</dbReference>
<dbReference type="SMART" id="SM00220">
    <property type="entry name" value="S_TKc"/>
    <property type="match status" value="1"/>
</dbReference>
<feature type="domain" description="Protein kinase" evidence="6">
    <location>
        <begin position="839"/>
        <end position="1193"/>
    </location>
</feature>
<keyword evidence="3" id="KW-0995">Kinetochore</keyword>
<dbReference type="GO" id="GO:0005634">
    <property type="term" value="C:nucleus"/>
    <property type="evidence" value="ECO:0007669"/>
    <property type="project" value="TreeGrafter"/>
</dbReference>
<evidence type="ECO:0000259" key="7">
    <source>
        <dbReference type="PROSITE" id="PS51489"/>
    </source>
</evidence>
<evidence type="ECO:0000313" key="8">
    <source>
        <dbReference type="EMBL" id="KAJ6262623.1"/>
    </source>
</evidence>
<dbReference type="InterPro" id="IPR011009">
    <property type="entry name" value="Kinase-like_dom_sf"/>
</dbReference>
<dbReference type="InterPro" id="IPR012572">
    <property type="entry name" value="Mad3/Bub1_II"/>
</dbReference>
<dbReference type="CDD" id="cd13981">
    <property type="entry name" value="STKc_Bub1_BubR1"/>
    <property type="match status" value="1"/>
</dbReference>
<dbReference type="GO" id="GO:0051754">
    <property type="term" value="P:meiotic sister chromatid cohesion, centromeric"/>
    <property type="evidence" value="ECO:0007669"/>
    <property type="project" value="TreeGrafter"/>
</dbReference>
<dbReference type="PANTHER" id="PTHR14030:SF4">
    <property type="entry name" value="BUB1 KINASE, ISOFORM A-RELATED"/>
    <property type="match status" value="1"/>
</dbReference>
<dbReference type="InterPro" id="IPR008271">
    <property type="entry name" value="Ser/Thr_kinase_AS"/>
</dbReference>
<feature type="region of interest" description="Disordered" evidence="5">
    <location>
        <begin position="730"/>
        <end position="766"/>
    </location>
</feature>
<feature type="region of interest" description="Disordered" evidence="5">
    <location>
        <begin position="255"/>
        <end position="279"/>
    </location>
</feature>
<organism evidence="8 9">
    <name type="scientific">Drechslerella dactyloides</name>
    <name type="common">Nematode-trapping fungus</name>
    <name type="synonym">Arthrobotrys dactyloides</name>
    <dbReference type="NCBI Taxonomy" id="74499"/>
    <lineage>
        <taxon>Eukaryota</taxon>
        <taxon>Fungi</taxon>
        <taxon>Dikarya</taxon>
        <taxon>Ascomycota</taxon>
        <taxon>Pezizomycotina</taxon>
        <taxon>Orbiliomycetes</taxon>
        <taxon>Orbiliales</taxon>
        <taxon>Orbiliaceae</taxon>
        <taxon>Drechslerella</taxon>
    </lineage>
</organism>
<evidence type="ECO:0000256" key="4">
    <source>
        <dbReference type="ARBA" id="ARBA00023328"/>
    </source>
</evidence>
<dbReference type="EMBL" id="JAQGDS010000003">
    <property type="protein sequence ID" value="KAJ6262623.1"/>
    <property type="molecule type" value="Genomic_DNA"/>
</dbReference>
<dbReference type="Pfam" id="PF08311">
    <property type="entry name" value="Mad3_BUB1_I"/>
    <property type="match status" value="1"/>
</dbReference>
<evidence type="ECO:0000313" key="9">
    <source>
        <dbReference type="Proteomes" id="UP001221413"/>
    </source>
</evidence>
<gene>
    <name evidence="8" type="ORF">Dda_3435</name>
</gene>
<protein>
    <submittedName>
        <fullName evidence="8">Uncharacterized protein</fullName>
    </submittedName>
</protein>
<evidence type="ECO:0000256" key="2">
    <source>
        <dbReference type="ARBA" id="ARBA00022454"/>
    </source>
</evidence>
<evidence type="ECO:0000256" key="5">
    <source>
        <dbReference type="SAM" id="MobiDB-lite"/>
    </source>
</evidence>
<reference evidence="8" key="1">
    <citation type="submission" date="2023-01" db="EMBL/GenBank/DDBJ databases">
        <title>The chitinases involved in constricting ring structure development in the nematode-trapping fungus Drechslerella dactyloides.</title>
        <authorList>
            <person name="Wang R."/>
            <person name="Zhang L."/>
            <person name="Tang P."/>
            <person name="Li S."/>
            <person name="Liang L."/>
        </authorList>
    </citation>
    <scope>NUCLEOTIDE SEQUENCE</scope>
    <source>
        <strain evidence="8">YMF1.00031</strain>
    </source>
</reference>
<dbReference type="Pfam" id="PF08171">
    <property type="entry name" value="Mad3_BUB1_II"/>
    <property type="match status" value="1"/>
</dbReference>
<proteinExistence type="predicted"/>
<dbReference type="GO" id="GO:0007094">
    <property type="term" value="P:mitotic spindle assembly checkpoint signaling"/>
    <property type="evidence" value="ECO:0007669"/>
    <property type="project" value="InterPro"/>
</dbReference>
<evidence type="ECO:0000259" key="6">
    <source>
        <dbReference type="PROSITE" id="PS50011"/>
    </source>
</evidence>
<dbReference type="PROSITE" id="PS50011">
    <property type="entry name" value="PROTEIN_KINASE_DOM"/>
    <property type="match status" value="1"/>
</dbReference>
<dbReference type="PANTHER" id="PTHR14030">
    <property type="entry name" value="MITOTIC CHECKPOINT SERINE/THREONINE-PROTEIN KINASE BUB1"/>
    <property type="match status" value="1"/>
</dbReference>
<feature type="region of interest" description="Disordered" evidence="5">
    <location>
        <begin position="424"/>
        <end position="444"/>
    </location>
</feature>
<dbReference type="GO" id="GO:0004672">
    <property type="term" value="F:protein kinase activity"/>
    <property type="evidence" value="ECO:0007669"/>
    <property type="project" value="InterPro"/>
</dbReference>
<keyword evidence="9" id="KW-1185">Reference proteome</keyword>
<feature type="compositionally biased region" description="Acidic residues" evidence="5">
    <location>
        <begin position="547"/>
        <end position="560"/>
    </location>
</feature>
<feature type="compositionally biased region" description="Low complexity" evidence="5">
    <location>
        <begin position="363"/>
        <end position="377"/>
    </location>
</feature>
<dbReference type="Gene3D" id="1.10.510.10">
    <property type="entry name" value="Transferase(Phosphotransferase) domain 1"/>
    <property type="match status" value="1"/>
</dbReference>
<dbReference type="GO" id="GO:0000776">
    <property type="term" value="C:kinetochore"/>
    <property type="evidence" value="ECO:0007669"/>
    <property type="project" value="UniProtKB-KW"/>
</dbReference>
<evidence type="ECO:0000256" key="1">
    <source>
        <dbReference type="ARBA" id="ARBA00004629"/>
    </source>
</evidence>
<name>A0AAD6J1D0_DREDA</name>
<dbReference type="InterPro" id="IPR000719">
    <property type="entry name" value="Prot_kinase_dom"/>
</dbReference>
<dbReference type="SUPFAM" id="SSF56112">
    <property type="entry name" value="Protein kinase-like (PK-like)"/>
    <property type="match status" value="1"/>
</dbReference>
<dbReference type="GO" id="GO:0005524">
    <property type="term" value="F:ATP binding"/>
    <property type="evidence" value="ECO:0007669"/>
    <property type="project" value="InterPro"/>
</dbReference>
<feature type="domain" description="BUB1 N-terminal" evidence="7">
    <location>
        <begin position="89"/>
        <end position="249"/>
    </location>
</feature>
<dbReference type="InterPro" id="IPR013212">
    <property type="entry name" value="Mad3/Bub1_I"/>
</dbReference>
<feature type="compositionally biased region" description="Basic and acidic residues" evidence="5">
    <location>
        <begin position="424"/>
        <end position="442"/>
    </location>
</feature>
<comment type="caution">
    <text evidence="8">The sequence shown here is derived from an EMBL/GenBank/DDBJ whole genome shotgun (WGS) entry which is preliminary data.</text>
</comment>
<dbReference type="AlphaFoldDB" id="A0AAD6J1D0"/>
<keyword evidence="4" id="KW-0137">Centromere</keyword>
<dbReference type="GO" id="GO:0032991">
    <property type="term" value="C:protein-containing complex"/>
    <property type="evidence" value="ECO:0007669"/>
    <property type="project" value="UniProtKB-ARBA"/>
</dbReference>
<dbReference type="Gene3D" id="1.25.40.430">
    <property type="match status" value="1"/>
</dbReference>
<dbReference type="Pfam" id="PF00069">
    <property type="entry name" value="Pkinase"/>
    <property type="match status" value="1"/>
</dbReference>
<feature type="region of interest" description="Disordered" evidence="5">
    <location>
        <begin position="659"/>
        <end position="681"/>
    </location>
</feature>
<feature type="region of interest" description="Disordered" evidence="5">
    <location>
        <begin position="488"/>
        <end position="512"/>
    </location>
</feature>
<sequence>MPFTSLSFPPSAAGALLPAVAYIPLGLHRPSPLLLAMADPVQLSTIEAQKENIIPLPGGRSARALAQSILASEDTETVNLEHAAAKQAFEDELRAADDLDDPLDPYLRYVKWITETYTSGGGRLLERTLYRATHKFEDSPEHKNDPRYLKLWMTWIQQFSDAPRESFAFLARKGIGASLALYYEEFAAYLESQNRRTQAEEIYEMGIQRNARPVDRLRRKYDEFVARLAANPPDANEPSSPAVPMVRAALGERRTDAEPRDPQAAVQGFGADGQAPQKKKNKMMIFSDAPGAAAAPALPEQTDRGGGWDSIATLADRKKENVEAPRPWAGEILKQEGGPAPKKEKLQIFRDTAAAARQSHYESQSQSQAPPSHSSSSGKPRRPERVFAALELVYPHGESHDECDFDELRARARGLLDVDWSEMRREDERRRRRQQQLDRDRAAAQQEDEMMMDMLGSRHAVVEKEPEEVHDENDKFVTKSTTVTLALTSSPKAKPKKKRRSMGMQFSTEPTMTMHTRAANDEIYSIFNQPFVAQDDFAGSGKKQESSDEEDEGDEDDTEQTDTMFSQMGQPPEDEDEQMGGLNDEDTGFTAVDIDMLRSRNGGDDVPTEELEQLQLQNENVAADEMMEEEPHTMYNHRGSRQLPFMTPIVEQTESLPPSTIRARGRRKSTTTPCKPGRSGDDALIDLGSSPLPDVANLEIHPDQENALVEVKRSKAEPLISFEDLEPKKEVKKPAVSTTNALQPKKPAASASRKDTAGSATIDDAQCNPMDPGVRAIILAKLDPPLKTFKGFFDNSTQPSKRTDGIRKYIRAITATGKDAPKVIPSQPVIGLENGEISYTIRKEIGKGAFAPVYLVENNMAGMYDDDDGEEEEEDAAESATVGTSKRCELEAVKMETPVSTWEFYITRLAHQRLGNDRATQSLVRVHEFHHFSDEAFLVLDYFAQGTLLDLVNATAAPNNVLHTQSGTMDEILVMFFAVELLRIVEALHSQGILHGDLKADNCLLRLQPTGAENGSDWSAAYAPSGGSGWSRKGIVLIDFGRGVDMRNFRKDVGFLADWKTDRQDCPEMREMRPWTYQIDYYGVAAVVHSMLFGRYIETTTVSGDDAPGRTKRYKIAAGMKRYWQGDIWNEMFDLLLNPGMFVDGEEGNAMPVTKAVGRVRERMEEWIVGNCERGVGLKGWLRKVEEGVKRRK</sequence>
<accession>A0AAD6J1D0</accession>
<keyword evidence="2" id="KW-0158">Chromosome</keyword>
<comment type="subcellular location">
    <subcellularLocation>
        <location evidence="1">Chromosome</location>
        <location evidence="1">Centromere</location>
        <location evidence="1">Kinetochore</location>
    </subcellularLocation>
</comment>
<evidence type="ECO:0000256" key="3">
    <source>
        <dbReference type="ARBA" id="ARBA00022838"/>
    </source>
</evidence>
<dbReference type="SMART" id="SM00777">
    <property type="entry name" value="Mad3_BUB1_I"/>
    <property type="match status" value="1"/>
</dbReference>
<dbReference type="InterPro" id="IPR015661">
    <property type="entry name" value="Bub1/Mad3"/>
</dbReference>